<keyword evidence="4 8" id="KW-0812">Transmembrane</keyword>
<dbReference type="AlphaFoldDB" id="H8KTF8"/>
<keyword evidence="2 8" id="KW-0813">Transport</keyword>
<name>H8KTF8_SOLCM</name>
<evidence type="ECO:0000256" key="3">
    <source>
        <dbReference type="ARBA" id="ARBA00022452"/>
    </source>
</evidence>
<evidence type="ECO:0000256" key="11">
    <source>
        <dbReference type="SAM" id="SignalP"/>
    </source>
</evidence>
<protein>
    <submittedName>
        <fullName evidence="14">Outer membrane receptor protein</fullName>
    </submittedName>
</protein>
<dbReference type="PANTHER" id="PTHR30069">
    <property type="entry name" value="TONB-DEPENDENT OUTER MEMBRANE RECEPTOR"/>
    <property type="match status" value="1"/>
</dbReference>
<dbReference type="InterPro" id="IPR000531">
    <property type="entry name" value="Beta-barrel_TonB"/>
</dbReference>
<gene>
    <name evidence="14" type="ordered locus">Solca_1194</name>
</gene>
<evidence type="ECO:0000313" key="15">
    <source>
        <dbReference type="Proteomes" id="UP000007590"/>
    </source>
</evidence>
<dbReference type="STRING" id="929556.Solca_1194"/>
<evidence type="ECO:0000256" key="9">
    <source>
        <dbReference type="RuleBase" id="RU003357"/>
    </source>
</evidence>
<dbReference type="GO" id="GO:0015344">
    <property type="term" value="F:siderophore uptake transmembrane transporter activity"/>
    <property type="evidence" value="ECO:0007669"/>
    <property type="project" value="TreeGrafter"/>
</dbReference>
<evidence type="ECO:0000256" key="2">
    <source>
        <dbReference type="ARBA" id="ARBA00022448"/>
    </source>
</evidence>
<evidence type="ECO:0000256" key="6">
    <source>
        <dbReference type="ARBA" id="ARBA00023136"/>
    </source>
</evidence>
<proteinExistence type="inferred from homology"/>
<dbReference type="eggNOG" id="COG4771">
    <property type="taxonomic scope" value="Bacteria"/>
</dbReference>
<dbReference type="KEGG" id="scn:Solca_1194"/>
<feature type="chain" id="PRO_5003614496" evidence="11">
    <location>
        <begin position="22"/>
        <end position="718"/>
    </location>
</feature>
<dbReference type="Gene3D" id="2.40.170.20">
    <property type="entry name" value="TonB-dependent receptor, beta-barrel domain"/>
    <property type="match status" value="1"/>
</dbReference>
<dbReference type="InterPro" id="IPR039426">
    <property type="entry name" value="TonB-dep_rcpt-like"/>
</dbReference>
<dbReference type="HOGENOM" id="CLU_015930_0_0_10"/>
<organism evidence="14 15">
    <name type="scientific">Solitalea canadensis (strain ATCC 29591 / DSM 3403 / JCM 21819 / LMG 8368 / NBRC 15130 / NCIMB 12057 / USAM 9D)</name>
    <name type="common">Flexibacter canadensis</name>
    <dbReference type="NCBI Taxonomy" id="929556"/>
    <lineage>
        <taxon>Bacteria</taxon>
        <taxon>Pseudomonadati</taxon>
        <taxon>Bacteroidota</taxon>
        <taxon>Sphingobacteriia</taxon>
        <taxon>Sphingobacteriales</taxon>
        <taxon>Sphingobacteriaceae</taxon>
        <taxon>Solitalea</taxon>
    </lineage>
</organism>
<dbReference type="PANTHER" id="PTHR30069:SF42">
    <property type="entry name" value="FERRIC AEROBACTIN RECEPTOR"/>
    <property type="match status" value="1"/>
</dbReference>
<comment type="subcellular location">
    <subcellularLocation>
        <location evidence="1 8">Cell outer membrane</location>
        <topology evidence="1 8">Multi-pass membrane protein</topology>
    </subcellularLocation>
</comment>
<dbReference type="CDD" id="cd01347">
    <property type="entry name" value="ligand_gated_channel"/>
    <property type="match status" value="1"/>
</dbReference>
<accession>H8KTF8</accession>
<keyword evidence="11" id="KW-0732">Signal</keyword>
<keyword evidence="15" id="KW-1185">Reference proteome</keyword>
<dbReference type="InterPro" id="IPR012910">
    <property type="entry name" value="Plug_dom"/>
</dbReference>
<dbReference type="InterPro" id="IPR036942">
    <property type="entry name" value="Beta-barrel_TonB_sf"/>
</dbReference>
<dbReference type="GO" id="GO:0044718">
    <property type="term" value="P:siderophore transmembrane transport"/>
    <property type="evidence" value="ECO:0007669"/>
    <property type="project" value="TreeGrafter"/>
</dbReference>
<dbReference type="EMBL" id="CP003349">
    <property type="protein sequence ID" value="AFD06295.1"/>
    <property type="molecule type" value="Genomic_DNA"/>
</dbReference>
<dbReference type="PROSITE" id="PS52016">
    <property type="entry name" value="TONB_DEPENDENT_REC_3"/>
    <property type="match status" value="1"/>
</dbReference>
<keyword evidence="7 8" id="KW-0998">Cell outer membrane</keyword>
<keyword evidence="5 9" id="KW-0798">TonB box</keyword>
<dbReference type="OrthoDB" id="8670144at2"/>
<dbReference type="Proteomes" id="UP000007590">
    <property type="component" value="Chromosome"/>
</dbReference>
<evidence type="ECO:0000256" key="8">
    <source>
        <dbReference type="PROSITE-ProRule" id="PRU01360"/>
    </source>
</evidence>
<evidence type="ECO:0000256" key="10">
    <source>
        <dbReference type="SAM" id="MobiDB-lite"/>
    </source>
</evidence>
<feature type="domain" description="TonB-dependent receptor-like beta-barrel" evidence="12">
    <location>
        <begin position="256"/>
        <end position="683"/>
    </location>
</feature>
<dbReference type="GO" id="GO:0009279">
    <property type="term" value="C:cell outer membrane"/>
    <property type="evidence" value="ECO:0007669"/>
    <property type="project" value="UniProtKB-SubCell"/>
</dbReference>
<dbReference type="Pfam" id="PF00593">
    <property type="entry name" value="TonB_dep_Rec_b-barrel"/>
    <property type="match status" value="1"/>
</dbReference>
<feature type="domain" description="TonB-dependent receptor plug" evidence="13">
    <location>
        <begin position="61"/>
        <end position="164"/>
    </location>
</feature>
<sequence>MTKYILSALAICVTLSGAVQAQNKPSKAKSTSKADSSKVDKEMERQLDEIVVSAGRTKETKSETPVTITVLNAKEIATQATINSNITNVMGWTVPGLALATNTSYSTGQTLRGRNALVLIDGIPQSTPLRAASREMRSIDPSAIEKIEVVKGATSIYGNGADGGLINYITRKPSEQKFGGRTTIGGSGQLKNAKDTYGYRLNQLLFGNGKNIDYTTNFSFERTGVLKDAEGNVISPDFGLGETNTFNGFAKVGYNLSDESRLELMYNFFRSEQKSDYIVQLGKYGERPTIGVPGMRKTDGEGTPFNHNAALQFTKKNIFGNTDFNYSMYMQKFETTFGYSESFYNGGQSKVNSDKKGLRLNFVTPYAFSPNFRGDIIYGGDVLNDVTSQRLLDGRVWVPNMNAFSLAPYLQVKTYFFEYLVFKAGVRYENLSVKIQDYNTLATGPNNAVSIAVRGGKLVYNPLTFNFGLRLAKYQFFTPYVSFSQGFSIYDLGRTLRAAKENTVEQLNTKPVIANNYEAGFNSRVGIFNFEAVGYISTSKLGANLVQENGWFVPQRAAERVYGFELVADAYISSKVKAGASYSYTEGKIDTNNDKEFDDRDNYLSGLRIPPSKLTAYINYKPINALDLSLYWVRSGNRDRFEKTKTGAYNLGEGPVNAYNIFNLNGSYSVNKDLRLSLGIENLLNKAYYTPYAQFYGRDDYYTQSNGTRYNLSLSYSF</sequence>
<keyword evidence="6 8" id="KW-0472">Membrane</keyword>
<evidence type="ECO:0000313" key="14">
    <source>
        <dbReference type="EMBL" id="AFD06295.1"/>
    </source>
</evidence>
<feature type="signal peptide" evidence="11">
    <location>
        <begin position="1"/>
        <end position="21"/>
    </location>
</feature>
<dbReference type="SUPFAM" id="SSF56935">
    <property type="entry name" value="Porins"/>
    <property type="match status" value="1"/>
</dbReference>
<evidence type="ECO:0000256" key="7">
    <source>
        <dbReference type="ARBA" id="ARBA00023237"/>
    </source>
</evidence>
<evidence type="ECO:0000256" key="4">
    <source>
        <dbReference type="ARBA" id="ARBA00022692"/>
    </source>
</evidence>
<dbReference type="Pfam" id="PF07715">
    <property type="entry name" value="Plug"/>
    <property type="match status" value="1"/>
</dbReference>
<evidence type="ECO:0000259" key="13">
    <source>
        <dbReference type="Pfam" id="PF07715"/>
    </source>
</evidence>
<reference evidence="14" key="1">
    <citation type="submission" date="2012-02" db="EMBL/GenBank/DDBJ databases">
        <title>The complete genome of Solitalea canadensis DSM 3403.</title>
        <authorList>
            <consortium name="US DOE Joint Genome Institute (JGI-PGF)"/>
            <person name="Lucas S."/>
            <person name="Copeland A."/>
            <person name="Lapidus A."/>
            <person name="Glavina del Rio T."/>
            <person name="Dalin E."/>
            <person name="Tice H."/>
            <person name="Bruce D."/>
            <person name="Goodwin L."/>
            <person name="Pitluck S."/>
            <person name="Peters L."/>
            <person name="Ovchinnikova G."/>
            <person name="Lu M."/>
            <person name="Kyrpides N."/>
            <person name="Mavromatis K."/>
            <person name="Ivanova N."/>
            <person name="Brettin T."/>
            <person name="Detter J.C."/>
            <person name="Han C."/>
            <person name="Larimer F."/>
            <person name="Land M."/>
            <person name="Hauser L."/>
            <person name="Markowitz V."/>
            <person name="Cheng J.-F."/>
            <person name="Hugenholtz P."/>
            <person name="Woyke T."/>
            <person name="Wu D."/>
            <person name="Spring S."/>
            <person name="Schroeder M."/>
            <person name="Kopitz M."/>
            <person name="Brambilla E."/>
            <person name="Klenk H.-P."/>
            <person name="Eisen J.A."/>
        </authorList>
    </citation>
    <scope>NUCLEOTIDE SEQUENCE</scope>
    <source>
        <strain evidence="14">DSM 3403</strain>
    </source>
</reference>
<evidence type="ECO:0000256" key="1">
    <source>
        <dbReference type="ARBA" id="ARBA00004571"/>
    </source>
</evidence>
<evidence type="ECO:0000259" key="12">
    <source>
        <dbReference type="Pfam" id="PF00593"/>
    </source>
</evidence>
<keyword evidence="3 8" id="KW-1134">Transmembrane beta strand</keyword>
<evidence type="ECO:0000256" key="5">
    <source>
        <dbReference type="ARBA" id="ARBA00023077"/>
    </source>
</evidence>
<dbReference type="Gene3D" id="2.170.130.10">
    <property type="entry name" value="TonB-dependent receptor, plug domain"/>
    <property type="match status" value="1"/>
</dbReference>
<comment type="similarity">
    <text evidence="8 9">Belongs to the TonB-dependent receptor family.</text>
</comment>
<keyword evidence="14" id="KW-0675">Receptor</keyword>
<feature type="region of interest" description="Disordered" evidence="10">
    <location>
        <begin position="23"/>
        <end position="42"/>
    </location>
</feature>
<dbReference type="InterPro" id="IPR037066">
    <property type="entry name" value="Plug_dom_sf"/>
</dbReference>
<dbReference type="RefSeq" id="WP_014679522.1">
    <property type="nucleotide sequence ID" value="NC_017770.1"/>
</dbReference>